<evidence type="ECO:0000256" key="1">
    <source>
        <dbReference type="ARBA" id="ARBA00001933"/>
    </source>
</evidence>
<dbReference type="Pfam" id="PF00155">
    <property type="entry name" value="Aminotran_1_2"/>
    <property type="match status" value="1"/>
</dbReference>
<comment type="similarity">
    <text evidence="3">Belongs to the class-II pyridoxal-phosphate-dependent aminotransferase family. BioF subfamily.</text>
</comment>
<dbReference type="STRING" id="288992.SAMN04488522_1011446"/>
<organism evidence="8 9">
    <name type="scientific">Pedobacter caeni</name>
    <dbReference type="NCBI Taxonomy" id="288992"/>
    <lineage>
        <taxon>Bacteria</taxon>
        <taxon>Pseudomonadati</taxon>
        <taxon>Bacteroidota</taxon>
        <taxon>Sphingobacteriia</taxon>
        <taxon>Sphingobacteriales</taxon>
        <taxon>Sphingobacteriaceae</taxon>
        <taxon>Pedobacter</taxon>
    </lineage>
</organism>
<dbReference type="Proteomes" id="UP000184287">
    <property type="component" value="Unassembled WGS sequence"/>
</dbReference>
<evidence type="ECO:0000256" key="2">
    <source>
        <dbReference type="ARBA" id="ARBA00005189"/>
    </source>
</evidence>
<dbReference type="EMBL" id="FQUQ01000001">
    <property type="protein sequence ID" value="SHE86732.1"/>
    <property type="molecule type" value="Genomic_DNA"/>
</dbReference>
<dbReference type="InterPro" id="IPR001917">
    <property type="entry name" value="Aminotrans_II_pyridoxalP_BS"/>
</dbReference>
<dbReference type="RefSeq" id="WP_073229169.1">
    <property type="nucleotide sequence ID" value="NZ_FQUQ01000001.1"/>
</dbReference>
<sequence>MNKTGQFIQDRLQARADNGSLRKLSRLHLPVDFCSNDYLGFSRSVILKDRIETLLLQIPDLRSGSGGSRLLSGNHAFTEETESLIAQFHQAESGLIFNSGYDANIGLISSLAQRTDTIISDELIHASLIDGARLSHASRYTFKHNDLDALEAKLKLATGNIYVLVESVYSMDGDLAPLTEINACCKRYGANLIVDEAHALGIFGSHGTGRVQELGLEKEVFARVVTFGKALGCHGAIVLGSPSLRQYLINFARSFIYTTAAPLHAIASVHAAYQLLAERDYTPIITERIEEYSSRIEMAGIPGKSGKSNISGKSSIQTILYHSSEKAKFAAESLQQQGLDVRAILSPTVPKGSERLRICLHTYNNNEEIQTLISQLVLLKQHE</sequence>
<dbReference type="InterPro" id="IPR004839">
    <property type="entry name" value="Aminotransferase_I/II_large"/>
</dbReference>
<evidence type="ECO:0000313" key="9">
    <source>
        <dbReference type="Proteomes" id="UP000184287"/>
    </source>
</evidence>
<gene>
    <name evidence="8" type="ORF">SAMN04488522_1011446</name>
</gene>
<dbReference type="GO" id="GO:0016740">
    <property type="term" value="F:transferase activity"/>
    <property type="evidence" value="ECO:0007669"/>
    <property type="project" value="UniProtKB-KW"/>
</dbReference>
<evidence type="ECO:0000256" key="5">
    <source>
        <dbReference type="ARBA" id="ARBA00022898"/>
    </source>
</evidence>
<dbReference type="GO" id="GO:0030170">
    <property type="term" value="F:pyridoxal phosphate binding"/>
    <property type="evidence" value="ECO:0007669"/>
    <property type="project" value="InterPro"/>
</dbReference>
<keyword evidence="9" id="KW-1185">Reference proteome</keyword>
<keyword evidence="5 6" id="KW-0663">Pyridoxal phosphate</keyword>
<evidence type="ECO:0000259" key="7">
    <source>
        <dbReference type="Pfam" id="PF00155"/>
    </source>
</evidence>
<evidence type="ECO:0000256" key="6">
    <source>
        <dbReference type="RuleBase" id="RU003693"/>
    </source>
</evidence>
<dbReference type="Gene3D" id="3.40.640.10">
    <property type="entry name" value="Type I PLP-dependent aspartate aminotransferase-like (Major domain)"/>
    <property type="match status" value="1"/>
</dbReference>
<dbReference type="PANTHER" id="PTHR13693">
    <property type="entry name" value="CLASS II AMINOTRANSFERASE/8-AMINO-7-OXONONANOATE SYNTHASE"/>
    <property type="match status" value="1"/>
</dbReference>
<name>A0A1M4X0L5_9SPHI</name>
<dbReference type="InterPro" id="IPR050087">
    <property type="entry name" value="AON_synthase_class-II"/>
</dbReference>
<evidence type="ECO:0000313" key="8">
    <source>
        <dbReference type="EMBL" id="SHE86732.1"/>
    </source>
</evidence>
<dbReference type="PROSITE" id="PS00599">
    <property type="entry name" value="AA_TRANSFER_CLASS_2"/>
    <property type="match status" value="1"/>
</dbReference>
<evidence type="ECO:0000256" key="3">
    <source>
        <dbReference type="ARBA" id="ARBA00010008"/>
    </source>
</evidence>
<protein>
    <submittedName>
        <fullName evidence="8">8-amino-7-oxononanoate synthase</fullName>
    </submittedName>
</protein>
<dbReference type="InterPro" id="IPR015422">
    <property type="entry name" value="PyrdxlP-dep_Trfase_small"/>
</dbReference>
<dbReference type="GO" id="GO:0009102">
    <property type="term" value="P:biotin biosynthetic process"/>
    <property type="evidence" value="ECO:0007669"/>
    <property type="project" value="TreeGrafter"/>
</dbReference>
<dbReference type="OrthoDB" id="9807157at2"/>
<keyword evidence="4" id="KW-0808">Transferase</keyword>
<proteinExistence type="inferred from homology"/>
<reference evidence="9" key="1">
    <citation type="submission" date="2016-11" db="EMBL/GenBank/DDBJ databases">
        <authorList>
            <person name="Varghese N."/>
            <person name="Submissions S."/>
        </authorList>
    </citation>
    <scope>NUCLEOTIDE SEQUENCE [LARGE SCALE GENOMIC DNA]</scope>
    <source>
        <strain evidence="9">DSM 16990</strain>
    </source>
</reference>
<evidence type="ECO:0000256" key="4">
    <source>
        <dbReference type="ARBA" id="ARBA00022679"/>
    </source>
</evidence>
<dbReference type="InterPro" id="IPR015421">
    <property type="entry name" value="PyrdxlP-dep_Trfase_major"/>
</dbReference>
<dbReference type="InterPro" id="IPR015424">
    <property type="entry name" value="PyrdxlP-dep_Trfase"/>
</dbReference>
<dbReference type="AlphaFoldDB" id="A0A1M4X0L5"/>
<feature type="domain" description="Aminotransferase class I/classII large" evidence="7">
    <location>
        <begin position="31"/>
        <end position="369"/>
    </location>
</feature>
<accession>A0A1M4X0L5</accession>
<comment type="cofactor">
    <cofactor evidence="1 6">
        <name>pyridoxal 5'-phosphate</name>
        <dbReference type="ChEBI" id="CHEBI:597326"/>
    </cofactor>
</comment>
<comment type="pathway">
    <text evidence="2">Lipid metabolism.</text>
</comment>
<dbReference type="PANTHER" id="PTHR13693:SF77">
    <property type="entry name" value="8-AMINO-7-OXONONANOATE SYNTHASE"/>
    <property type="match status" value="1"/>
</dbReference>
<dbReference type="SUPFAM" id="SSF53383">
    <property type="entry name" value="PLP-dependent transferases"/>
    <property type="match status" value="1"/>
</dbReference>
<dbReference type="Gene3D" id="3.90.1150.10">
    <property type="entry name" value="Aspartate Aminotransferase, domain 1"/>
    <property type="match status" value="1"/>
</dbReference>